<dbReference type="Pfam" id="PF08327">
    <property type="entry name" value="AHSA1"/>
    <property type="match status" value="1"/>
</dbReference>
<name>A0A1G9DDL1_9ACTN</name>
<dbReference type="Gene3D" id="3.30.530.20">
    <property type="match status" value="1"/>
</dbReference>
<dbReference type="EMBL" id="FNDJ01000017">
    <property type="protein sequence ID" value="SDK61953.1"/>
    <property type="molecule type" value="Genomic_DNA"/>
</dbReference>
<evidence type="ECO:0000256" key="1">
    <source>
        <dbReference type="ARBA" id="ARBA00006817"/>
    </source>
</evidence>
<gene>
    <name evidence="3" type="ORF">SAMN05421869_11797</name>
</gene>
<evidence type="ECO:0000313" key="3">
    <source>
        <dbReference type="EMBL" id="SDK61953.1"/>
    </source>
</evidence>
<reference evidence="3 4" key="1">
    <citation type="submission" date="2016-10" db="EMBL/GenBank/DDBJ databases">
        <authorList>
            <person name="de Groot N.N."/>
        </authorList>
    </citation>
    <scope>NUCLEOTIDE SEQUENCE [LARGE SCALE GENOMIC DNA]</scope>
    <source>
        <strain evidence="3 4">CGMCC 4.6533</strain>
    </source>
</reference>
<feature type="domain" description="Activator of Hsp90 ATPase homologue 1/2-like C-terminal" evidence="2">
    <location>
        <begin position="15"/>
        <end position="132"/>
    </location>
</feature>
<keyword evidence="4" id="KW-1185">Reference proteome</keyword>
<protein>
    <submittedName>
        <fullName evidence="3">Uncharacterized conserved protein YndB, AHSA1/START domain</fullName>
    </submittedName>
</protein>
<evidence type="ECO:0000313" key="4">
    <source>
        <dbReference type="Proteomes" id="UP000199202"/>
    </source>
</evidence>
<sequence>MGHEFELPQEAVVGATPEEVWAAITTGPGIDSWFMGRTEVAGGVIRTLFGDAAMPDSTVTAADPPRRFAHASDKTDDGRFVAYEFLIEGRDRGSTQIRLVTSGFLPGDDWQDEFEAMSEGLTMYFATLVEYLDHFAGRAATPLTEFGPPVRDWPRAWEILYAEFGGDPRPGDRVRIGPGRSIEGVVYFRNSQTLGIRTPDALYRFIQGFHGPMIAAHLLFEDGAGPRPSWRARLADLYD</sequence>
<dbReference type="STRING" id="633440.SAMN05421869_11797"/>
<accession>A0A1G9DDL1</accession>
<dbReference type="Proteomes" id="UP000199202">
    <property type="component" value="Unassembled WGS sequence"/>
</dbReference>
<proteinExistence type="inferred from homology"/>
<organism evidence="3 4">
    <name type="scientific">Nonomuraea jiangxiensis</name>
    <dbReference type="NCBI Taxonomy" id="633440"/>
    <lineage>
        <taxon>Bacteria</taxon>
        <taxon>Bacillati</taxon>
        <taxon>Actinomycetota</taxon>
        <taxon>Actinomycetes</taxon>
        <taxon>Streptosporangiales</taxon>
        <taxon>Streptosporangiaceae</taxon>
        <taxon>Nonomuraea</taxon>
    </lineage>
</organism>
<dbReference type="SUPFAM" id="SSF55961">
    <property type="entry name" value="Bet v1-like"/>
    <property type="match status" value="1"/>
</dbReference>
<dbReference type="InterPro" id="IPR013538">
    <property type="entry name" value="ASHA1/2-like_C"/>
</dbReference>
<evidence type="ECO:0000259" key="2">
    <source>
        <dbReference type="Pfam" id="PF08327"/>
    </source>
</evidence>
<dbReference type="AlphaFoldDB" id="A0A1G9DDL1"/>
<comment type="similarity">
    <text evidence="1">Belongs to the AHA1 family.</text>
</comment>
<dbReference type="InterPro" id="IPR023393">
    <property type="entry name" value="START-like_dom_sf"/>
</dbReference>
<dbReference type="CDD" id="cd07814">
    <property type="entry name" value="SRPBCC_CalC_Aha1-like"/>
    <property type="match status" value="1"/>
</dbReference>
<dbReference type="RefSeq" id="WP_090940722.1">
    <property type="nucleotide sequence ID" value="NZ_FNDJ01000017.1"/>
</dbReference>
<dbReference type="OrthoDB" id="8417725at2"/>